<dbReference type="InterPro" id="IPR013783">
    <property type="entry name" value="Ig-like_fold"/>
</dbReference>
<reference evidence="2" key="2">
    <citation type="journal article" date="2023" name="Science">
        <title>Genomic signatures of disease resistance in endangered staghorn corals.</title>
        <authorList>
            <person name="Vollmer S.V."/>
            <person name="Selwyn J.D."/>
            <person name="Despard B.A."/>
            <person name="Roesel C.L."/>
        </authorList>
    </citation>
    <scope>NUCLEOTIDE SEQUENCE</scope>
    <source>
        <strain evidence="2">K2</strain>
    </source>
</reference>
<dbReference type="EMBL" id="JARQWQ010000014">
    <property type="protein sequence ID" value="KAK2567419.1"/>
    <property type="molecule type" value="Genomic_DNA"/>
</dbReference>
<dbReference type="SUPFAM" id="SSF49265">
    <property type="entry name" value="Fibronectin type III"/>
    <property type="match status" value="1"/>
</dbReference>
<evidence type="ECO:0000313" key="2">
    <source>
        <dbReference type="EMBL" id="KAK2567419.1"/>
    </source>
</evidence>
<dbReference type="AlphaFoldDB" id="A0AAD9QTV9"/>
<dbReference type="Gene3D" id="2.60.40.10">
    <property type="entry name" value="Immunoglobulins"/>
    <property type="match status" value="2"/>
</dbReference>
<accession>A0AAD9QTV9</accession>
<sequence>PFWGPYIESIESVDYNSIRLRWSKLHKEEAWEILRGYRIHIFKAYFNGSQPFYRKITVGPDVTAYYVTGLPTETHFSVSVSGFTAAATLVEDWNIVNISDVRTRSMHVEWSRYSLHSPFQVIVYTVVCTPTNDEVGSTLLNIKDTSIHKVDVGRLHFSTNYSVELVAFVNNSQTGEVSLRRSQKAYVVTLDP</sequence>
<keyword evidence="3" id="KW-1185">Reference proteome</keyword>
<proteinExistence type="predicted"/>
<dbReference type="Proteomes" id="UP001249851">
    <property type="component" value="Unassembled WGS sequence"/>
</dbReference>
<organism evidence="2 3">
    <name type="scientific">Acropora cervicornis</name>
    <name type="common">Staghorn coral</name>
    <dbReference type="NCBI Taxonomy" id="6130"/>
    <lineage>
        <taxon>Eukaryota</taxon>
        <taxon>Metazoa</taxon>
        <taxon>Cnidaria</taxon>
        <taxon>Anthozoa</taxon>
        <taxon>Hexacorallia</taxon>
        <taxon>Scleractinia</taxon>
        <taxon>Astrocoeniina</taxon>
        <taxon>Acroporidae</taxon>
        <taxon>Acropora</taxon>
    </lineage>
</organism>
<protein>
    <recommendedName>
        <fullName evidence="1">Fibronectin type-III domain-containing protein</fullName>
    </recommendedName>
</protein>
<comment type="caution">
    <text evidence="2">The sequence shown here is derived from an EMBL/GenBank/DDBJ whole genome shotgun (WGS) entry which is preliminary data.</text>
</comment>
<evidence type="ECO:0000259" key="1">
    <source>
        <dbReference type="PROSITE" id="PS50853"/>
    </source>
</evidence>
<feature type="non-terminal residue" evidence="2">
    <location>
        <position position="192"/>
    </location>
</feature>
<gene>
    <name evidence="2" type="ORF">P5673_008230</name>
</gene>
<dbReference type="PROSITE" id="PS50853">
    <property type="entry name" value="FN3"/>
    <property type="match status" value="1"/>
</dbReference>
<dbReference type="InterPro" id="IPR003961">
    <property type="entry name" value="FN3_dom"/>
</dbReference>
<name>A0AAD9QTV9_ACRCE</name>
<evidence type="ECO:0000313" key="3">
    <source>
        <dbReference type="Proteomes" id="UP001249851"/>
    </source>
</evidence>
<reference evidence="2" key="1">
    <citation type="journal article" date="2023" name="G3 (Bethesda)">
        <title>Whole genome assembly and annotation of the endangered Caribbean coral Acropora cervicornis.</title>
        <authorList>
            <person name="Selwyn J.D."/>
            <person name="Vollmer S.V."/>
        </authorList>
    </citation>
    <scope>NUCLEOTIDE SEQUENCE</scope>
    <source>
        <strain evidence="2">K2</strain>
    </source>
</reference>
<dbReference type="InterPro" id="IPR036116">
    <property type="entry name" value="FN3_sf"/>
</dbReference>
<feature type="domain" description="Fibronectin type-III" evidence="1">
    <location>
        <begin position="91"/>
        <end position="192"/>
    </location>
</feature>
<feature type="non-terminal residue" evidence="2">
    <location>
        <position position="1"/>
    </location>
</feature>